<keyword evidence="4 9" id="KW-0479">Metal-binding</keyword>
<dbReference type="PROSITE" id="PS51883">
    <property type="entry name" value="OBG"/>
    <property type="match status" value="1"/>
</dbReference>
<sequence>MQFVDEARFVVRAGRGGDGSVSFNREKYKPRGGPDGGRGGDGGSVIFRATEDLQTLEQYAHRNLIRADRGRHGSGNNRAGEGGGDVVVEVPVGTLIYDEQGLLADLADAGEEVVVAKGGLGGRGNSSFATSTRRAPAFRERGLPGEEREIRLELRVLSDVGLVGLPNAGKSSLLSALSAARPKVGDYPFTTLTPGLGVVDDKTYREPFVVADIPGLISGASEGRGLGNRFLRHVARARLLALVLDAAEDPEGAEGTLRAELYAAGLGDRPLITVLNKVDTLDEELRDYLRDQFPNAVQVSALTGEGVPELRDLLERRLRALSEREIAVAAVAREHRTFRPTWSGMRVEKMGEHAYEVSGEEIERLALRTDWENPEGVENFQRELERKGVVAALRRAGAAAGDEVRIGEVGFDFS</sequence>
<dbReference type="EMBL" id="CP045121">
    <property type="protein sequence ID" value="QIN78796.1"/>
    <property type="molecule type" value="Genomic_DNA"/>
</dbReference>
<dbReference type="InterPro" id="IPR031167">
    <property type="entry name" value="G_OBG"/>
</dbReference>
<evidence type="ECO:0000256" key="7">
    <source>
        <dbReference type="ARBA" id="ARBA00022842"/>
    </source>
</evidence>
<evidence type="ECO:0000256" key="5">
    <source>
        <dbReference type="ARBA" id="ARBA00022741"/>
    </source>
</evidence>
<keyword evidence="6 9" id="KW-0378">Hydrolase</keyword>
<dbReference type="NCBIfam" id="NF008956">
    <property type="entry name" value="PRK12299.1"/>
    <property type="match status" value="1"/>
</dbReference>
<dbReference type="InterPro" id="IPR015349">
    <property type="entry name" value="OCT_dom"/>
</dbReference>
<dbReference type="FunFam" id="2.70.210.12:FF:000001">
    <property type="entry name" value="GTPase Obg"/>
    <property type="match status" value="1"/>
</dbReference>
<evidence type="ECO:0000259" key="11">
    <source>
        <dbReference type="PROSITE" id="PS51710"/>
    </source>
</evidence>
<feature type="binding site" evidence="9">
    <location>
        <begin position="164"/>
        <end position="171"/>
    </location>
    <ligand>
        <name>GTP</name>
        <dbReference type="ChEBI" id="CHEBI:37565"/>
    </ligand>
</feature>
<comment type="subcellular location">
    <subcellularLocation>
        <location evidence="9">Cytoplasm</location>
    </subcellularLocation>
</comment>
<gene>
    <name evidence="14" type="primary">obgE</name>
    <name evidence="9" type="synonym">obg</name>
    <name evidence="14" type="ORF">GBA65_09995</name>
</gene>
<dbReference type="InterPro" id="IPR014100">
    <property type="entry name" value="GTP-bd_Obg/CgtA"/>
</dbReference>
<dbReference type="InterPro" id="IPR045086">
    <property type="entry name" value="OBG_GTPase"/>
</dbReference>
<dbReference type="Pfam" id="PF09269">
    <property type="entry name" value="DUF1967"/>
    <property type="match status" value="1"/>
</dbReference>
<feature type="binding site" evidence="9">
    <location>
        <begin position="276"/>
        <end position="279"/>
    </location>
    <ligand>
        <name>GTP</name>
        <dbReference type="ChEBI" id="CHEBI:37565"/>
    </ligand>
</feature>
<dbReference type="InterPro" id="IPR027417">
    <property type="entry name" value="P-loop_NTPase"/>
</dbReference>
<dbReference type="InterPro" id="IPR006073">
    <property type="entry name" value="GTP-bd"/>
</dbReference>
<feature type="domain" description="Obg" evidence="13">
    <location>
        <begin position="1"/>
        <end position="157"/>
    </location>
</feature>
<dbReference type="PROSITE" id="PS51710">
    <property type="entry name" value="G_OBG"/>
    <property type="match status" value="1"/>
</dbReference>
<dbReference type="SUPFAM" id="SSF102741">
    <property type="entry name" value="Obg GTP-binding protein C-terminal domain"/>
    <property type="match status" value="1"/>
</dbReference>
<proteinExistence type="inferred from homology"/>
<dbReference type="InterPro" id="IPR036726">
    <property type="entry name" value="GTP1_OBG_dom_sf"/>
</dbReference>
<dbReference type="KEGG" id="rmar:GBA65_09995"/>
<keyword evidence="15" id="KW-1185">Reference proteome</keyword>
<dbReference type="Pfam" id="PF01926">
    <property type="entry name" value="MMR_HSR1"/>
    <property type="match status" value="1"/>
</dbReference>
<comment type="cofactor">
    <cofactor evidence="1 9">
        <name>Mg(2+)</name>
        <dbReference type="ChEBI" id="CHEBI:18420"/>
    </cofactor>
</comment>
<evidence type="ECO:0000259" key="13">
    <source>
        <dbReference type="PROSITE" id="PS51883"/>
    </source>
</evidence>
<dbReference type="GO" id="GO:0003924">
    <property type="term" value="F:GTPase activity"/>
    <property type="evidence" value="ECO:0007669"/>
    <property type="project" value="UniProtKB-UniRule"/>
</dbReference>
<evidence type="ECO:0000259" key="12">
    <source>
        <dbReference type="PROSITE" id="PS51881"/>
    </source>
</evidence>
<feature type="compositionally biased region" description="Gly residues" evidence="10">
    <location>
        <begin position="33"/>
        <end position="43"/>
    </location>
</feature>
<dbReference type="NCBIfam" id="TIGR03595">
    <property type="entry name" value="Obg_CgtA_exten"/>
    <property type="match status" value="1"/>
</dbReference>
<feature type="binding site" evidence="9">
    <location>
        <position position="171"/>
    </location>
    <ligand>
        <name>Mg(2+)</name>
        <dbReference type="ChEBI" id="CHEBI:18420"/>
    </ligand>
</feature>
<dbReference type="AlphaFoldDB" id="A0A6G8PX70"/>
<feature type="domain" description="OCT" evidence="12">
    <location>
        <begin position="330"/>
        <end position="414"/>
    </location>
</feature>
<dbReference type="GO" id="GO:0005737">
    <property type="term" value="C:cytoplasm"/>
    <property type="evidence" value="ECO:0007669"/>
    <property type="project" value="UniProtKB-SubCell"/>
</dbReference>
<evidence type="ECO:0000256" key="1">
    <source>
        <dbReference type="ARBA" id="ARBA00001946"/>
    </source>
</evidence>
<evidence type="ECO:0000256" key="3">
    <source>
        <dbReference type="ARBA" id="ARBA00022490"/>
    </source>
</evidence>
<evidence type="ECO:0000256" key="9">
    <source>
        <dbReference type="HAMAP-Rule" id="MF_01454"/>
    </source>
</evidence>
<dbReference type="InterPro" id="IPR036346">
    <property type="entry name" value="GTP-bd_prot_GTP1/OBG_C_sf"/>
</dbReference>
<dbReference type="Gene3D" id="2.70.210.12">
    <property type="entry name" value="GTP1/OBG domain"/>
    <property type="match status" value="1"/>
</dbReference>
<keyword evidence="3 9" id="KW-0963">Cytoplasm</keyword>
<dbReference type="PANTHER" id="PTHR11702:SF31">
    <property type="entry name" value="MITOCHONDRIAL RIBOSOME-ASSOCIATED GTPASE 2"/>
    <property type="match status" value="1"/>
</dbReference>
<protein>
    <recommendedName>
        <fullName evidence="9">GTPase Obg</fullName>
        <ecNumber evidence="9">3.6.5.-</ecNumber>
    </recommendedName>
    <alternativeName>
        <fullName evidence="9">GTP-binding protein Obg</fullName>
    </alternativeName>
</protein>
<comment type="similarity">
    <text evidence="2 9">Belongs to the TRAFAC class OBG-HflX-like GTPase superfamily. OBG GTPase family.</text>
</comment>
<dbReference type="HAMAP" id="MF_01454">
    <property type="entry name" value="GTPase_Obg"/>
    <property type="match status" value="1"/>
</dbReference>
<dbReference type="Proteomes" id="UP000502706">
    <property type="component" value="Chromosome"/>
</dbReference>
<evidence type="ECO:0000256" key="10">
    <source>
        <dbReference type="SAM" id="MobiDB-lite"/>
    </source>
</evidence>
<organism evidence="14 15">
    <name type="scientific">Rubrobacter marinus</name>
    <dbReference type="NCBI Taxonomy" id="2653852"/>
    <lineage>
        <taxon>Bacteria</taxon>
        <taxon>Bacillati</taxon>
        <taxon>Actinomycetota</taxon>
        <taxon>Rubrobacteria</taxon>
        <taxon>Rubrobacterales</taxon>
        <taxon>Rubrobacteraceae</taxon>
        <taxon>Rubrobacter</taxon>
    </lineage>
</organism>
<comment type="subunit">
    <text evidence="9">Monomer.</text>
</comment>
<dbReference type="SUPFAM" id="SSF82051">
    <property type="entry name" value="Obg GTP-binding protein N-terminal domain"/>
    <property type="match status" value="1"/>
</dbReference>
<dbReference type="InterPro" id="IPR006169">
    <property type="entry name" value="GTP1_OBG_dom"/>
</dbReference>
<reference evidence="14 15" key="1">
    <citation type="submission" date="2019-10" db="EMBL/GenBank/DDBJ databases">
        <title>Rubrobacter sp nov SCSIO 52915 isolated from a deep-sea sediment in the South China Sea.</title>
        <authorList>
            <person name="Chen R.W."/>
        </authorList>
    </citation>
    <scope>NUCLEOTIDE SEQUENCE [LARGE SCALE GENOMIC DNA]</scope>
    <source>
        <strain evidence="14 15">SCSIO 52915</strain>
    </source>
</reference>
<evidence type="ECO:0000256" key="8">
    <source>
        <dbReference type="ARBA" id="ARBA00023134"/>
    </source>
</evidence>
<evidence type="ECO:0000313" key="14">
    <source>
        <dbReference type="EMBL" id="QIN78796.1"/>
    </source>
</evidence>
<feature type="binding site" evidence="9">
    <location>
        <begin position="212"/>
        <end position="215"/>
    </location>
    <ligand>
        <name>GTP</name>
        <dbReference type="ChEBI" id="CHEBI:37565"/>
    </ligand>
</feature>
<dbReference type="Gene3D" id="3.40.50.300">
    <property type="entry name" value="P-loop containing nucleotide triphosphate hydrolases"/>
    <property type="match status" value="1"/>
</dbReference>
<evidence type="ECO:0000313" key="15">
    <source>
        <dbReference type="Proteomes" id="UP000502706"/>
    </source>
</evidence>
<evidence type="ECO:0000256" key="2">
    <source>
        <dbReference type="ARBA" id="ARBA00007699"/>
    </source>
</evidence>
<dbReference type="SUPFAM" id="SSF52540">
    <property type="entry name" value="P-loop containing nucleoside triphosphate hydrolases"/>
    <property type="match status" value="1"/>
</dbReference>
<accession>A0A6G8PX70</accession>
<dbReference type="PRINTS" id="PR00326">
    <property type="entry name" value="GTP1OBG"/>
</dbReference>
<feature type="domain" description="OBG-type G" evidence="11">
    <location>
        <begin position="158"/>
        <end position="319"/>
    </location>
</feature>
<dbReference type="NCBIfam" id="TIGR02729">
    <property type="entry name" value="Obg_CgtA"/>
    <property type="match status" value="1"/>
</dbReference>
<dbReference type="RefSeq" id="WP_166396468.1">
    <property type="nucleotide sequence ID" value="NZ_CP045121.1"/>
</dbReference>
<dbReference type="PROSITE" id="PS51881">
    <property type="entry name" value="OCT"/>
    <property type="match status" value="1"/>
</dbReference>
<dbReference type="PANTHER" id="PTHR11702">
    <property type="entry name" value="DEVELOPMENTALLY REGULATED GTP-BINDING PROTEIN-RELATED"/>
    <property type="match status" value="1"/>
</dbReference>
<dbReference type="GO" id="GO:0042254">
    <property type="term" value="P:ribosome biogenesis"/>
    <property type="evidence" value="ECO:0007669"/>
    <property type="project" value="UniProtKB-UniRule"/>
</dbReference>
<feature type="binding site" evidence="9">
    <location>
        <begin position="189"/>
        <end position="193"/>
    </location>
    <ligand>
        <name>GTP</name>
        <dbReference type="ChEBI" id="CHEBI:37565"/>
    </ligand>
</feature>
<dbReference type="NCBIfam" id="NF008955">
    <property type="entry name" value="PRK12297.1"/>
    <property type="match status" value="1"/>
</dbReference>
<dbReference type="EC" id="3.6.5.-" evidence="9"/>
<evidence type="ECO:0000256" key="6">
    <source>
        <dbReference type="ARBA" id="ARBA00022801"/>
    </source>
</evidence>
<comment type="function">
    <text evidence="9">An essential GTPase which binds GTP, GDP and possibly (p)ppGpp with moderate affinity, with high nucleotide exchange rates and a fairly low GTP hydrolysis rate. Plays a role in control of the cell cycle, stress response, ribosome biogenesis and in those bacteria that undergo differentiation, in morphogenesis control.</text>
</comment>
<feature type="region of interest" description="Disordered" evidence="10">
    <location>
        <begin position="20"/>
        <end position="45"/>
    </location>
</feature>
<feature type="binding site" evidence="9">
    <location>
        <position position="191"/>
    </location>
    <ligand>
        <name>Mg(2+)</name>
        <dbReference type="ChEBI" id="CHEBI:18420"/>
    </ligand>
</feature>
<evidence type="ECO:0000256" key="4">
    <source>
        <dbReference type="ARBA" id="ARBA00022723"/>
    </source>
</evidence>
<keyword evidence="8 9" id="KW-0342">GTP-binding</keyword>
<feature type="binding site" evidence="9">
    <location>
        <begin position="300"/>
        <end position="302"/>
    </location>
    <ligand>
        <name>GTP</name>
        <dbReference type="ChEBI" id="CHEBI:37565"/>
    </ligand>
</feature>
<dbReference type="Pfam" id="PF01018">
    <property type="entry name" value="GTP1_OBG"/>
    <property type="match status" value="1"/>
</dbReference>
<dbReference type="Gene3D" id="3.30.300.350">
    <property type="entry name" value="GTP-binding protein OBG, C-terminal domain"/>
    <property type="match status" value="1"/>
</dbReference>
<dbReference type="GO" id="GO:0000287">
    <property type="term" value="F:magnesium ion binding"/>
    <property type="evidence" value="ECO:0007669"/>
    <property type="project" value="InterPro"/>
</dbReference>
<dbReference type="GO" id="GO:0005525">
    <property type="term" value="F:GTP binding"/>
    <property type="evidence" value="ECO:0007669"/>
    <property type="project" value="UniProtKB-UniRule"/>
</dbReference>
<dbReference type="NCBIfam" id="NF008954">
    <property type="entry name" value="PRK12296.1"/>
    <property type="match status" value="1"/>
</dbReference>
<keyword evidence="5 9" id="KW-0547">Nucleotide-binding</keyword>
<keyword evidence="7 9" id="KW-0460">Magnesium</keyword>
<dbReference type="CDD" id="cd01898">
    <property type="entry name" value="Obg"/>
    <property type="match status" value="1"/>
</dbReference>
<name>A0A6G8PX70_9ACTN</name>